<evidence type="ECO:0000259" key="2">
    <source>
        <dbReference type="Pfam" id="PF07883"/>
    </source>
</evidence>
<name>A0A9W6NHV5_9PSED</name>
<dbReference type="EMBL" id="BSFN01000019">
    <property type="protein sequence ID" value="GLK91285.1"/>
    <property type="molecule type" value="Genomic_DNA"/>
</dbReference>
<keyword evidence="1" id="KW-0732">Signal</keyword>
<gene>
    <name evidence="3" type="ORF">GCM10017655_43490</name>
</gene>
<dbReference type="PANTHER" id="PTHR38599:SF1">
    <property type="entry name" value="CUPIN DOMAIN PROTEIN (AFU_ORTHOLOGUE AFUA_3G13620)"/>
    <property type="match status" value="1"/>
</dbReference>
<accession>A0A9W6NHV5</accession>
<dbReference type="PANTHER" id="PTHR38599">
    <property type="entry name" value="CUPIN DOMAIN PROTEIN (AFU_ORTHOLOGUE AFUA_3G13620)"/>
    <property type="match status" value="1"/>
</dbReference>
<feature type="chain" id="PRO_5040829365" description="Cupin type-2 domain-containing protein" evidence="1">
    <location>
        <begin position="22"/>
        <end position="136"/>
    </location>
</feature>
<protein>
    <recommendedName>
        <fullName evidence="2">Cupin type-2 domain-containing protein</fullName>
    </recommendedName>
</protein>
<dbReference type="InterPro" id="IPR014710">
    <property type="entry name" value="RmlC-like_jellyroll"/>
</dbReference>
<comment type="caution">
    <text evidence="3">The sequence shown here is derived from an EMBL/GenBank/DDBJ whole genome shotgun (WGS) entry which is preliminary data.</text>
</comment>
<proteinExistence type="predicted"/>
<reference evidence="3" key="1">
    <citation type="journal article" date="2014" name="Int. J. Syst. Evol. Microbiol.">
        <title>Complete genome sequence of Corynebacterium casei LMG S-19264T (=DSM 44701T), isolated from a smear-ripened cheese.</title>
        <authorList>
            <consortium name="US DOE Joint Genome Institute (JGI-PGF)"/>
            <person name="Walter F."/>
            <person name="Albersmeier A."/>
            <person name="Kalinowski J."/>
            <person name="Ruckert C."/>
        </authorList>
    </citation>
    <scope>NUCLEOTIDE SEQUENCE</scope>
    <source>
        <strain evidence="3">VKM B-2935</strain>
    </source>
</reference>
<dbReference type="Gene3D" id="2.60.120.10">
    <property type="entry name" value="Jelly Rolls"/>
    <property type="match status" value="1"/>
</dbReference>
<feature type="domain" description="Cupin type-2" evidence="2">
    <location>
        <begin position="51"/>
        <end position="120"/>
    </location>
</feature>
<dbReference type="AlphaFoldDB" id="A0A9W6NHV5"/>
<sequence length="136" mass="14058">MATTLRLAALALVLLSGLAHAHGGGAGDETVTPVAHATLPATVGSDAAALRVEFAPGATSRPHTHPGPVFVVVVSGEVESQLDNGPVHTYKAGDAWYEAPGQEHRVTRNPSQRRPAVLVAWLVSDGKAPLVKPLQP</sequence>
<organism evidence="3 4">
    <name type="scientific">Pseudomonas turukhanskensis</name>
    <dbReference type="NCBI Taxonomy" id="1806536"/>
    <lineage>
        <taxon>Bacteria</taxon>
        <taxon>Pseudomonadati</taxon>
        <taxon>Pseudomonadota</taxon>
        <taxon>Gammaproteobacteria</taxon>
        <taxon>Pseudomonadales</taxon>
        <taxon>Pseudomonadaceae</taxon>
        <taxon>Pseudomonas</taxon>
    </lineage>
</organism>
<dbReference type="InterPro" id="IPR013096">
    <property type="entry name" value="Cupin_2"/>
</dbReference>
<evidence type="ECO:0000313" key="3">
    <source>
        <dbReference type="EMBL" id="GLK91285.1"/>
    </source>
</evidence>
<reference evidence="3" key="2">
    <citation type="submission" date="2023-01" db="EMBL/GenBank/DDBJ databases">
        <authorList>
            <person name="Sun Q."/>
            <person name="Evtushenko L."/>
        </authorList>
    </citation>
    <scope>NUCLEOTIDE SEQUENCE</scope>
    <source>
        <strain evidence="3">VKM B-2935</strain>
    </source>
</reference>
<dbReference type="InterPro" id="IPR011051">
    <property type="entry name" value="RmlC_Cupin_sf"/>
</dbReference>
<feature type="signal peptide" evidence="1">
    <location>
        <begin position="1"/>
        <end position="21"/>
    </location>
</feature>
<dbReference type="RefSeq" id="WP_271197528.1">
    <property type="nucleotide sequence ID" value="NZ_BSFN01000019.1"/>
</dbReference>
<evidence type="ECO:0000313" key="4">
    <source>
        <dbReference type="Proteomes" id="UP001143328"/>
    </source>
</evidence>
<evidence type="ECO:0000256" key="1">
    <source>
        <dbReference type="SAM" id="SignalP"/>
    </source>
</evidence>
<dbReference type="Pfam" id="PF07883">
    <property type="entry name" value="Cupin_2"/>
    <property type="match status" value="1"/>
</dbReference>
<keyword evidence="4" id="KW-1185">Reference proteome</keyword>
<dbReference type="SUPFAM" id="SSF51182">
    <property type="entry name" value="RmlC-like cupins"/>
    <property type="match status" value="1"/>
</dbReference>
<dbReference type="Proteomes" id="UP001143328">
    <property type="component" value="Unassembled WGS sequence"/>
</dbReference>